<comment type="similarity">
    <text evidence="2">Belongs to the GRP transporter (TC 2.A.7.5) family.</text>
</comment>
<evidence type="ECO:0000256" key="6">
    <source>
        <dbReference type="ARBA" id="ARBA00022989"/>
    </source>
</evidence>
<protein>
    <recommendedName>
        <fullName evidence="11">EamA family transporter</fullName>
    </recommendedName>
</protein>
<dbReference type="GO" id="GO:0005886">
    <property type="term" value="C:plasma membrane"/>
    <property type="evidence" value="ECO:0007669"/>
    <property type="project" value="UniProtKB-SubCell"/>
</dbReference>
<keyword evidence="4" id="KW-0762">Sugar transport</keyword>
<evidence type="ECO:0000256" key="7">
    <source>
        <dbReference type="ARBA" id="ARBA00023136"/>
    </source>
</evidence>
<evidence type="ECO:0000256" key="2">
    <source>
        <dbReference type="ARBA" id="ARBA00006117"/>
    </source>
</evidence>
<evidence type="ECO:0008006" key="11">
    <source>
        <dbReference type="Google" id="ProtNLM"/>
    </source>
</evidence>
<evidence type="ECO:0000256" key="4">
    <source>
        <dbReference type="ARBA" id="ARBA00022597"/>
    </source>
</evidence>
<evidence type="ECO:0000313" key="10">
    <source>
        <dbReference type="Proteomes" id="UP000414364"/>
    </source>
</evidence>
<proteinExistence type="inferred from homology"/>
<feature type="non-terminal residue" evidence="9">
    <location>
        <position position="1"/>
    </location>
</feature>
<dbReference type="Pfam" id="PF06800">
    <property type="entry name" value="Sugar_transport"/>
    <property type="match status" value="1"/>
</dbReference>
<name>A0A5P0ZT27_9LACO</name>
<evidence type="ECO:0000256" key="1">
    <source>
        <dbReference type="ARBA" id="ARBA00004651"/>
    </source>
</evidence>
<dbReference type="AlphaFoldDB" id="A0A5P0ZT27"/>
<evidence type="ECO:0000256" key="3">
    <source>
        <dbReference type="ARBA" id="ARBA00022448"/>
    </source>
</evidence>
<evidence type="ECO:0000313" key="9">
    <source>
        <dbReference type="EMBL" id="MQS77364.1"/>
    </source>
</evidence>
<feature type="transmembrane region" description="Helical" evidence="8">
    <location>
        <begin position="27"/>
        <end position="45"/>
    </location>
</feature>
<dbReference type="Gene3D" id="1.10.3730.20">
    <property type="match status" value="1"/>
</dbReference>
<dbReference type="InterPro" id="IPR037185">
    <property type="entry name" value="EmrE-like"/>
</dbReference>
<dbReference type="Proteomes" id="UP000414364">
    <property type="component" value="Unassembled WGS sequence"/>
</dbReference>
<dbReference type="SUPFAM" id="SSF103481">
    <property type="entry name" value="Multidrug resistance efflux transporter EmrE"/>
    <property type="match status" value="1"/>
</dbReference>
<keyword evidence="7 8" id="KW-0472">Membrane</keyword>
<comment type="subcellular location">
    <subcellularLocation>
        <location evidence="1">Cell membrane</location>
        <topology evidence="1">Multi-pass membrane protein</topology>
    </subcellularLocation>
</comment>
<dbReference type="EMBL" id="VDFP01000214">
    <property type="protein sequence ID" value="MQS77364.1"/>
    <property type="molecule type" value="Genomic_DNA"/>
</dbReference>
<reference evidence="9 10" key="1">
    <citation type="journal article" date="2019" name="Syst. Appl. Microbiol.">
        <title>Polyphasic characterization of two novel Lactobacillus spp. isolated from blown salami packages: Description of Lactobacillus halodurans sp. nov. and Lactobacillus salsicarnum sp. nov.</title>
        <authorList>
            <person name="Schuster J.A."/>
            <person name="Klingl A."/>
            <person name="Vogel R.F."/>
            <person name="Ehrmann M.A."/>
        </authorList>
    </citation>
    <scope>NUCLEOTIDE SEQUENCE [LARGE SCALE GENOMIC DNA]</scope>
    <source>
        <strain evidence="9 10">TMW 1.2172</strain>
    </source>
</reference>
<accession>A0A5P0ZT27</accession>
<keyword evidence="5 8" id="KW-0812">Transmembrane</keyword>
<sequence>LLAGFIFSVASITYILSVHDNGVNSAFVVSQLSVVLSTIGGMVFLHEKKSHHELLLTIIGLVLIVGGAIITTMFENWRKYKCIQI</sequence>
<keyword evidence="6 8" id="KW-1133">Transmembrane helix</keyword>
<feature type="transmembrane region" description="Helical" evidence="8">
    <location>
        <begin position="54"/>
        <end position="74"/>
    </location>
</feature>
<keyword evidence="3" id="KW-0813">Transport</keyword>
<dbReference type="GO" id="GO:0015144">
    <property type="term" value="F:carbohydrate transmembrane transporter activity"/>
    <property type="evidence" value="ECO:0007669"/>
    <property type="project" value="InterPro"/>
</dbReference>
<evidence type="ECO:0000256" key="5">
    <source>
        <dbReference type="ARBA" id="ARBA00022692"/>
    </source>
</evidence>
<dbReference type="RefSeq" id="WP_238334063.1">
    <property type="nucleotide sequence ID" value="NZ_VDFP01000214.1"/>
</dbReference>
<organism evidence="9 10">
    <name type="scientific">Companilactobacillus halodurans</name>
    <dbReference type="NCBI Taxonomy" id="2584183"/>
    <lineage>
        <taxon>Bacteria</taxon>
        <taxon>Bacillati</taxon>
        <taxon>Bacillota</taxon>
        <taxon>Bacilli</taxon>
        <taxon>Lactobacillales</taxon>
        <taxon>Lactobacillaceae</taxon>
        <taxon>Companilactobacillus</taxon>
    </lineage>
</organism>
<evidence type="ECO:0000256" key="8">
    <source>
        <dbReference type="SAM" id="Phobius"/>
    </source>
</evidence>
<dbReference type="InterPro" id="IPR010651">
    <property type="entry name" value="Sugar_transport"/>
</dbReference>
<comment type="caution">
    <text evidence="9">The sequence shown here is derived from an EMBL/GenBank/DDBJ whole genome shotgun (WGS) entry which is preliminary data.</text>
</comment>
<gene>
    <name evidence="9" type="ORF">FHL06_13695</name>
</gene>